<dbReference type="EMBL" id="CP000230">
    <property type="protein sequence ID" value="ABC21177.1"/>
    <property type="molecule type" value="Genomic_DNA"/>
</dbReference>
<dbReference type="InterPro" id="IPR029062">
    <property type="entry name" value="Class_I_gatase-like"/>
</dbReference>
<dbReference type="PANTHER" id="PTHR37947">
    <property type="entry name" value="BLL2462 PROTEIN"/>
    <property type="match status" value="1"/>
</dbReference>
<keyword evidence="1" id="KW-0472">Membrane</keyword>
<keyword evidence="3" id="KW-1185">Reference proteome</keyword>
<evidence type="ECO:0000256" key="1">
    <source>
        <dbReference type="SAM" id="Phobius"/>
    </source>
</evidence>
<dbReference type="Proteomes" id="UP000001929">
    <property type="component" value="Chromosome"/>
</dbReference>
<dbReference type="eggNOG" id="COG5426">
    <property type="taxonomic scope" value="Bacteria"/>
</dbReference>
<evidence type="ECO:0000313" key="3">
    <source>
        <dbReference type="Proteomes" id="UP000001929"/>
    </source>
</evidence>
<dbReference type="STRING" id="269796.Rru_A0372"/>
<feature type="transmembrane region" description="Helical" evidence="1">
    <location>
        <begin position="667"/>
        <end position="686"/>
    </location>
</feature>
<organism evidence="2 3">
    <name type="scientific">Rhodospirillum rubrum (strain ATCC 11170 / ATH 1.1.1 / DSM 467 / LMG 4362 / NCIMB 8255 / S1)</name>
    <dbReference type="NCBI Taxonomy" id="269796"/>
    <lineage>
        <taxon>Bacteria</taxon>
        <taxon>Pseudomonadati</taxon>
        <taxon>Pseudomonadota</taxon>
        <taxon>Alphaproteobacteria</taxon>
        <taxon>Rhodospirillales</taxon>
        <taxon>Rhodospirillaceae</taxon>
        <taxon>Rhodospirillum</taxon>
    </lineage>
</organism>
<name>Q2RXG8_RHORT</name>
<dbReference type="PATRIC" id="fig|269796.9.peg.429"/>
<dbReference type="AlphaFoldDB" id="Q2RXG8"/>
<dbReference type="PhylomeDB" id="Q2RXG8"/>
<dbReference type="EnsemblBacteria" id="ABC21177">
    <property type="protein sequence ID" value="ABC21177"/>
    <property type="gene ID" value="Rru_A0372"/>
</dbReference>
<dbReference type="KEGG" id="rru:Rru_A0372"/>
<dbReference type="SUPFAM" id="SSF52317">
    <property type="entry name" value="Class I glutamine amidotransferase-like"/>
    <property type="match status" value="1"/>
</dbReference>
<evidence type="ECO:0000313" key="2">
    <source>
        <dbReference type="EMBL" id="ABC21177.1"/>
    </source>
</evidence>
<gene>
    <name evidence="2" type="ordered locus">Rru_A0372</name>
</gene>
<feature type="transmembrane region" description="Helical" evidence="1">
    <location>
        <begin position="12"/>
        <end position="33"/>
    </location>
</feature>
<accession>Q2RXG8</accession>
<keyword evidence="1" id="KW-0812">Transmembrane</keyword>
<keyword evidence="1" id="KW-1133">Transmembrane helix</keyword>
<reference evidence="2 3" key="1">
    <citation type="journal article" date="2011" name="Stand. Genomic Sci.">
        <title>Complete genome sequence of Rhodospirillum rubrum type strain (S1).</title>
        <authorList>
            <person name="Munk A.C."/>
            <person name="Copeland A."/>
            <person name="Lucas S."/>
            <person name="Lapidus A."/>
            <person name="Del Rio T.G."/>
            <person name="Barry K."/>
            <person name="Detter J.C."/>
            <person name="Hammon N."/>
            <person name="Israni S."/>
            <person name="Pitluck S."/>
            <person name="Brettin T."/>
            <person name="Bruce D."/>
            <person name="Han C."/>
            <person name="Tapia R."/>
            <person name="Gilna P."/>
            <person name="Schmutz J."/>
            <person name="Larimer F."/>
            <person name="Land M."/>
            <person name="Kyrpides N.C."/>
            <person name="Mavromatis K."/>
            <person name="Richardson P."/>
            <person name="Rohde M."/>
            <person name="Goker M."/>
            <person name="Klenk H.P."/>
            <person name="Zhang Y."/>
            <person name="Roberts G.P."/>
            <person name="Reslewic S."/>
            <person name="Schwartz D.C."/>
        </authorList>
    </citation>
    <scope>NUCLEOTIDE SEQUENCE [LARGE SCALE GENOMIC DNA]</scope>
    <source>
        <strain evidence="3">ATCC 11170 / ATH 1.1.1 / DSM 467 / LMG 4362 / NCIMB 8255 / S1</strain>
    </source>
</reference>
<proteinExistence type="predicted"/>
<sequence length="690" mass="72919">MESFTGISFAPLLPAPLIWTLAALGLIAVGYGLARRARGAVFRLIPLAALIAVLVNPQSVSERRDPQNDIALVVIDHTLSQTLTGREGEAEAAAAALGAGLAAQPGLETRVIRVDGRAEGRQGGREDAGTALMTATRDALADVPRERRAGVVVITDGQVHDAGVAHDLGTPVHALLTGPRAQTDRLLLVGEAPGFGLVGRPLSLPVTIEDPTLAEGTPVTLTLRRDGGAPEERVVPANRAVPLALPVDHAGANVVEMAVATRENEASVLNNRVALSINGVRDRLRVLLISGQPHAGERIWRSLLKADPGVDLVHFTILRPPNKEDFTPLSELALIAFPTQELFEEKLGDFDLVIFDRYAQRGLMPESYLANVARYVERGGAVLLAVGPEYTQSMGIADSALASVLPAIPTGEIRQERFLPRLSALGIRHPVTADLPQGGERPTWGPWLRQVVLDSPRGATLMTGEDGLPLLTLDRVGEGRVALLASDTIWLWSKGWEGGGPQAELLRRLAHWLMKEPELEEETLRARIEDDKLAVSARSLGPLPGLVEVTGPDGATRVWPLTATTPGRAEAALPAPLPGVYTATTADGRRALAVSGPPNPLETTRVTPTAEILAPIAKANGGGVHWLEDGLPSLRRVGAGQSASGSDWIGLRANGGHVVTGVTLTPLLPVPLALALILGGLVLAWGREGR</sequence>
<feature type="transmembrane region" description="Helical" evidence="1">
    <location>
        <begin position="40"/>
        <end position="57"/>
    </location>
</feature>
<dbReference type="HOGENOM" id="CLU_400015_0_0_5"/>
<evidence type="ECO:0008006" key="4">
    <source>
        <dbReference type="Google" id="ProtNLM"/>
    </source>
</evidence>
<protein>
    <recommendedName>
        <fullName evidence="4">Glutamine amidotransferase domain-containing protein</fullName>
    </recommendedName>
</protein>
<dbReference type="RefSeq" id="WP_011388125.1">
    <property type="nucleotide sequence ID" value="NC_007643.1"/>
</dbReference>
<dbReference type="Gene3D" id="3.40.50.880">
    <property type="match status" value="1"/>
</dbReference>
<dbReference type="PANTHER" id="PTHR37947:SF1">
    <property type="entry name" value="BLL2462 PROTEIN"/>
    <property type="match status" value="1"/>
</dbReference>